<gene>
    <name evidence="2" type="ORF">DW016_04330</name>
</gene>
<sequence length="271" mass="31234">MKKWFENDYFIRLWLSSILFTIIGGGMFVLAGEIEDSIWINILNSMGSVLIVSGVYNVVYEYILKSKLISLIIQKVKLKNSINKSGIIDVMFRSDDVPYKELIKETTSTIVVVHAYGSTWTRNYIEIIKEVGLQKKLNITVALLSVNSKFCDSIDIHYKKSVGNMVDSIKRTTKYWENMGEKLKENSVVKVYYFEGNPVHSLYKFDDKIVVVSNKISNTLSLNLPSFICEQNKETKQGLYQIYEEEIEELISNGELVYSNQEKKNEREKGL</sequence>
<evidence type="ECO:0000313" key="3">
    <source>
        <dbReference type="Proteomes" id="UP000261080"/>
    </source>
</evidence>
<dbReference type="EMBL" id="QVLX01000002">
    <property type="protein sequence ID" value="RGE88756.1"/>
    <property type="molecule type" value="Genomic_DNA"/>
</dbReference>
<protein>
    <submittedName>
        <fullName evidence="2">Uncharacterized protein</fullName>
    </submittedName>
</protein>
<evidence type="ECO:0000256" key="1">
    <source>
        <dbReference type="SAM" id="Phobius"/>
    </source>
</evidence>
<proteinExistence type="predicted"/>
<dbReference type="Proteomes" id="UP000261080">
    <property type="component" value="Unassembled WGS sequence"/>
</dbReference>
<reference evidence="2 3" key="1">
    <citation type="submission" date="2018-08" db="EMBL/GenBank/DDBJ databases">
        <title>A genome reference for cultivated species of the human gut microbiota.</title>
        <authorList>
            <person name="Zou Y."/>
            <person name="Xue W."/>
            <person name="Luo G."/>
        </authorList>
    </citation>
    <scope>NUCLEOTIDE SEQUENCE [LARGE SCALE GENOMIC DNA]</scope>
    <source>
        <strain evidence="2 3">AF37-2AT</strain>
    </source>
</reference>
<keyword evidence="3" id="KW-1185">Reference proteome</keyword>
<feature type="transmembrane region" description="Helical" evidence="1">
    <location>
        <begin position="12"/>
        <end position="32"/>
    </location>
</feature>
<name>A0A3E3K479_9FIRM</name>
<organism evidence="2 3">
    <name type="scientific">Sellimonas intestinalis</name>
    <dbReference type="NCBI Taxonomy" id="1653434"/>
    <lineage>
        <taxon>Bacteria</taxon>
        <taxon>Bacillati</taxon>
        <taxon>Bacillota</taxon>
        <taxon>Clostridia</taxon>
        <taxon>Lachnospirales</taxon>
        <taxon>Lachnospiraceae</taxon>
        <taxon>Sellimonas</taxon>
    </lineage>
</organism>
<keyword evidence="1" id="KW-1133">Transmembrane helix</keyword>
<keyword evidence="1" id="KW-0812">Transmembrane</keyword>
<dbReference type="OrthoDB" id="3698213at2"/>
<dbReference type="AlphaFoldDB" id="A0A3E3K479"/>
<evidence type="ECO:0000313" key="2">
    <source>
        <dbReference type="EMBL" id="RGE88756.1"/>
    </source>
</evidence>
<feature type="transmembrane region" description="Helical" evidence="1">
    <location>
        <begin position="38"/>
        <end position="59"/>
    </location>
</feature>
<comment type="caution">
    <text evidence="2">The sequence shown here is derived from an EMBL/GenBank/DDBJ whole genome shotgun (WGS) entry which is preliminary data.</text>
</comment>
<accession>A0A3E3K479</accession>
<keyword evidence="1" id="KW-0472">Membrane</keyword>
<dbReference type="RefSeq" id="WP_117493330.1">
    <property type="nucleotide sequence ID" value="NZ_DBGAZR010000089.1"/>
</dbReference>